<dbReference type="InterPro" id="IPR036259">
    <property type="entry name" value="MFS_trans_sf"/>
</dbReference>
<feature type="transmembrane region" description="Helical" evidence="6">
    <location>
        <begin position="297"/>
        <end position="318"/>
    </location>
</feature>
<dbReference type="SUPFAM" id="SSF103473">
    <property type="entry name" value="MFS general substrate transporter"/>
    <property type="match status" value="1"/>
</dbReference>
<keyword evidence="4 6" id="KW-1133">Transmembrane helix</keyword>
<dbReference type="PANTHER" id="PTHR43702">
    <property type="entry name" value="L-FUCOSE-PROTON SYMPORTER"/>
    <property type="match status" value="1"/>
</dbReference>
<dbReference type="PANTHER" id="PTHR43702:SF3">
    <property type="entry name" value="PROTEIN TSGA"/>
    <property type="match status" value="1"/>
</dbReference>
<dbReference type="Proteomes" id="UP000194800">
    <property type="component" value="Unassembled WGS sequence"/>
</dbReference>
<evidence type="ECO:0000256" key="6">
    <source>
        <dbReference type="SAM" id="Phobius"/>
    </source>
</evidence>
<keyword evidence="2" id="KW-1003">Cell membrane</keyword>
<comment type="caution">
    <text evidence="8">The sequence shown here is derived from an EMBL/GenBank/DDBJ whole genome shotgun (WGS) entry which is preliminary data.</text>
</comment>
<accession>A0A242NFC1</accession>
<keyword evidence="3 6" id="KW-0812">Transmembrane</keyword>
<feature type="transmembrane region" description="Helical" evidence="6">
    <location>
        <begin position="160"/>
        <end position="183"/>
    </location>
</feature>
<keyword evidence="10" id="KW-1185">Reference proteome</keyword>
<sequence>MKNKLSLTFISFLANFIMAGFASQFGMLIEPIAQSFSADVNNVAFIFSLLNGGALLGTILAFFLIDIIGIKRITLLSYSIIVISSFILYLTNSLIILQVSMILVGLCGGIGLCIAGTIVVSTWQDKIQSTILVVQDATFNIAGVIFPLITTYALTHDLSWATSYLAVGIVAIVMLVIILFTNFNSISEPHADQKQQSHQKSEWNFGILSAGFGLFLAMLALYTFLTWAPLFVSHKFSISFEDAGNIITQYWGAALIGALVSTAIVTRIKIEYFFVTIIILAFIMTLLIVNIQHIDYIGYFTYGYGFVCAALYNAFVAYGVTFVKNASSKNVSYILISGSAGAMFSPAISSVLNEYFGLQIIMNAIPVFYVIIIIMLAISMLMKKRTSGIDKI</sequence>
<dbReference type="RefSeq" id="WP_086272470.1">
    <property type="nucleotide sequence ID" value="NZ_CAMLEZ010000013.1"/>
</dbReference>
<reference evidence="10 11" key="1">
    <citation type="submission" date="2017-03" db="EMBL/GenBank/DDBJ databases">
        <title>Comparative genomics of honeybee gut symbionts reveal geographically distinct and subgroup specific antibiotic resistance.</title>
        <authorList>
            <person name="Ludvigsen J."/>
            <person name="Porcellato D."/>
            <person name="Labee-Lund T.M."/>
            <person name="Amdam G.V."/>
            <person name="Rudi K."/>
        </authorList>
    </citation>
    <scope>NUCLEOTIDE SEQUENCE [LARGE SCALE GENOMIC DNA]</scope>
    <source>
        <strain evidence="8 11">A-7-12</strain>
        <strain evidence="9 10">A-9-12</strain>
    </source>
</reference>
<gene>
    <name evidence="9" type="ORF">B6C91_01550</name>
    <name evidence="8" type="ORF">B6D08_10800</name>
</gene>
<protein>
    <submittedName>
        <fullName evidence="8">MFS transporter TsgA</fullName>
    </submittedName>
</protein>
<evidence type="ECO:0000313" key="9">
    <source>
        <dbReference type="EMBL" id="OTQ11551.1"/>
    </source>
</evidence>
<dbReference type="Gene3D" id="1.20.1250.20">
    <property type="entry name" value="MFS general substrate transporter like domains"/>
    <property type="match status" value="2"/>
</dbReference>
<feature type="transmembrane region" description="Helical" evidence="6">
    <location>
        <begin position="272"/>
        <end position="291"/>
    </location>
</feature>
<dbReference type="PROSITE" id="PS50850">
    <property type="entry name" value="MFS"/>
    <property type="match status" value="1"/>
</dbReference>
<evidence type="ECO:0000313" key="11">
    <source>
        <dbReference type="Proteomes" id="UP000194977"/>
    </source>
</evidence>
<dbReference type="GO" id="GO:0022857">
    <property type="term" value="F:transmembrane transporter activity"/>
    <property type="evidence" value="ECO:0007669"/>
    <property type="project" value="InterPro"/>
</dbReference>
<evidence type="ECO:0000256" key="1">
    <source>
        <dbReference type="ARBA" id="ARBA00004429"/>
    </source>
</evidence>
<dbReference type="OrthoDB" id="6638029at2"/>
<dbReference type="GO" id="GO:0005886">
    <property type="term" value="C:plasma membrane"/>
    <property type="evidence" value="ECO:0007669"/>
    <property type="project" value="UniProtKB-SubCell"/>
</dbReference>
<proteinExistence type="predicted"/>
<evidence type="ECO:0000313" key="8">
    <source>
        <dbReference type="EMBL" id="OTP98545.1"/>
    </source>
</evidence>
<evidence type="ECO:0000259" key="7">
    <source>
        <dbReference type="PROSITE" id="PS50850"/>
    </source>
</evidence>
<feature type="transmembrane region" description="Helical" evidence="6">
    <location>
        <begin position="360"/>
        <end position="382"/>
    </location>
</feature>
<dbReference type="EMBL" id="NART01000004">
    <property type="protein sequence ID" value="OTQ11551.1"/>
    <property type="molecule type" value="Genomic_DNA"/>
</dbReference>
<evidence type="ECO:0000313" key="10">
    <source>
        <dbReference type="Proteomes" id="UP000194800"/>
    </source>
</evidence>
<dbReference type="NCBIfam" id="NF002982">
    <property type="entry name" value="PRK03699.1"/>
    <property type="match status" value="1"/>
</dbReference>
<dbReference type="Pfam" id="PF07690">
    <property type="entry name" value="MFS_1"/>
    <property type="match status" value="1"/>
</dbReference>
<dbReference type="InterPro" id="IPR020846">
    <property type="entry name" value="MFS_dom"/>
</dbReference>
<evidence type="ECO:0000256" key="2">
    <source>
        <dbReference type="ARBA" id="ARBA00022475"/>
    </source>
</evidence>
<feature type="transmembrane region" description="Helical" evidence="6">
    <location>
        <begin position="132"/>
        <end position="154"/>
    </location>
</feature>
<feature type="transmembrane region" description="Helical" evidence="6">
    <location>
        <begin position="75"/>
        <end position="95"/>
    </location>
</feature>
<dbReference type="InterPro" id="IPR050375">
    <property type="entry name" value="MFS_TsgA-like"/>
</dbReference>
<keyword evidence="5 6" id="KW-0472">Membrane</keyword>
<dbReference type="InterPro" id="IPR011701">
    <property type="entry name" value="MFS"/>
</dbReference>
<organism evidence="8 11">
    <name type="scientific">Gilliamella apicola</name>
    <dbReference type="NCBI Taxonomy" id="1196095"/>
    <lineage>
        <taxon>Bacteria</taxon>
        <taxon>Pseudomonadati</taxon>
        <taxon>Pseudomonadota</taxon>
        <taxon>Gammaproteobacteria</taxon>
        <taxon>Orbales</taxon>
        <taxon>Orbaceae</taxon>
        <taxon>Gilliamella</taxon>
    </lineage>
</organism>
<feature type="transmembrane region" description="Helical" evidence="6">
    <location>
        <begin position="247"/>
        <end position="265"/>
    </location>
</feature>
<feature type="transmembrane region" description="Helical" evidence="6">
    <location>
        <begin position="203"/>
        <end position="227"/>
    </location>
</feature>
<dbReference type="Proteomes" id="UP000194977">
    <property type="component" value="Unassembled WGS sequence"/>
</dbReference>
<evidence type="ECO:0000256" key="4">
    <source>
        <dbReference type="ARBA" id="ARBA00022989"/>
    </source>
</evidence>
<feature type="transmembrane region" description="Helical" evidence="6">
    <location>
        <begin position="45"/>
        <end position="68"/>
    </location>
</feature>
<feature type="transmembrane region" description="Helical" evidence="6">
    <location>
        <begin position="101"/>
        <end position="120"/>
    </location>
</feature>
<evidence type="ECO:0000256" key="3">
    <source>
        <dbReference type="ARBA" id="ARBA00022692"/>
    </source>
</evidence>
<name>A0A242NFC1_9GAMM</name>
<comment type="subcellular location">
    <subcellularLocation>
        <location evidence="1">Cell inner membrane</location>
        <topology evidence="1">Multi-pass membrane protein</topology>
    </subcellularLocation>
</comment>
<dbReference type="AlphaFoldDB" id="A0A242NFC1"/>
<feature type="domain" description="Major facilitator superfamily (MFS) profile" evidence="7">
    <location>
        <begin position="7"/>
        <end position="387"/>
    </location>
</feature>
<dbReference type="EMBL" id="NARP01000029">
    <property type="protein sequence ID" value="OTP98545.1"/>
    <property type="molecule type" value="Genomic_DNA"/>
</dbReference>
<feature type="transmembrane region" description="Helical" evidence="6">
    <location>
        <begin position="330"/>
        <end position="348"/>
    </location>
</feature>
<evidence type="ECO:0000256" key="5">
    <source>
        <dbReference type="ARBA" id="ARBA00023136"/>
    </source>
</evidence>